<dbReference type="AlphaFoldDB" id="A0AAE3ZB20"/>
<dbReference type="GO" id="GO:0102559">
    <property type="term" value="F:peptide chain release factor N(5)-glutamine methyltransferase activity"/>
    <property type="evidence" value="ECO:0007669"/>
    <property type="project" value="UniProtKB-EC"/>
</dbReference>
<dbReference type="Pfam" id="PF05175">
    <property type="entry name" value="MTS"/>
    <property type="match status" value="1"/>
</dbReference>
<dbReference type="CDD" id="cd02440">
    <property type="entry name" value="AdoMet_MTases"/>
    <property type="match status" value="1"/>
</dbReference>
<dbReference type="Gene3D" id="3.40.50.150">
    <property type="entry name" value="Vaccinia Virus protein VP39"/>
    <property type="match status" value="1"/>
</dbReference>
<dbReference type="EC" id="2.1.1.297" evidence="7"/>
<dbReference type="SUPFAM" id="SSF53335">
    <property type="entry name" value="S-adenosyl-L-methionine-dependent methyltransferases"/>
    <property type="match status" value="1"/>
</dbReference>
<feature type="domain" description="Methyltransferase small" evidence="6">
    <location>
        <begin position="14"/>
        <end position="104"/>
    </location>
</feature>
<keyword evidence="4" id="KW-0949">S-adenosyl-L-methionine</keyword>
<dbReference type="GO" id="GO:0032259">
    <property type="term" value="P:methylation"/>
    <property type="evidence" value="ECO:0007669"/>
    <property type="project" value="UniProtKB-KW"/>
</dbReference>
<gene>
    <name evidence="7" type="ORF">JOF55_000410</name>
</gene>
<evidence type="ECO:0000256" key="1">
    <source>
        <dbReference type="ARBA" id="ARBA00006149"/>
    </source>
</evidence>
<protein>
    <submittedName>
        <fullName evidence="7">Release factor glutamine methyltransferase</fullName>
        <ecNumber evidence="7">2.1.1.297</ecNumber>
    </submittedName>
</protein>
<evidence type="ECO:0000313" key="8">
    <source>
        <dbReference type="Proteomes" id="UP001180845"/>
    </source>
</evidence>
<dbReference type="GO" id="GO:0003676">
    <property type="term" value="F:nucleic acid binding"/>
    <property type="evidence" value="ECO:0007669"/>
    <property type="project" value="InterPro"/>
</dbReference>
<evidence type="ECO:0000256" key="2">
    <source>
        <dbReference type="ARBA" id="ARBA00022603"/>
    </source>
</evidence>
<dbReference type="InterPro" id="IPR029063">
    <property type="entry name" value="SAM-dependent_MTases_sf"/>
</dbReference>
<proteinExistence type="inferred from homology"/>
<dbReference type="EMBL" id="JAVDXW010000001">
    <property type="protein sequence ID" value="MDR7300229.1"/>
    <property type="molecule type" value="Genomic_DNA"/>
</dbReference>
<keyword evidence="8" id="KW-1185">Reference proteome</keyword>
<dbReference type="PANTHER" id="PTHR45875:SF1">
    <property type="entry name" value="METHYLTRANSFERASE N6AMT1"/>
    <property type="match status" value="1"/>
</dbReference>
<keyword evidence="2 7" id="KW-0489">Methyltransferase</keyword>
<organism evidence="7 8">
    <name type="scientific">Haloactinomyces albus</name>
    <dbReference type="NCBI Taxonomy" id="1352928"/>
    <lineage>
        <taxon>Bacteria</taxon>
        <taxon>Bacillati</taxon>
        <taxon>Actinomycetota</taxon>
        <taxon>Actinomycetes</taxon>
        <taxon>Actinopolysporales</taxon>
        <taxon>Actinopolysporaceae</taxon>
        <taxon>Haloactinomyces</taxon>
    </lineage>
</organism>
<dbReference type="Proteomes" id="UP001180845">
    <property type="component" value="Unassembled WGS sequence"/>
</dbReference>
<feature type="region of interest" description="Disordered" evidence="5">
    <location>
        <begin position="101"/>
        <end position="123"/>
    </location>
</feature>
<evidence type="ECO:0000256" key="3">
    <source>
        <dbReference type="ARBA" id="ARBA00022679"/>
    </source>
</evidence>
<dbReference type="PANTHER" id="PTHR45875">
    <property type="entry name" value="METHYLTRANSFERASE N6AMT1"/>
    <property type="match status" value="1"/>
</dbReference>
<name>A0AAE3ZB20_9ACTN</name>
<dbReference type="InterPro" id="IPR052190">
    <property type="entry name" value="Euk-Arch_PrmC-MTase"/>
</dbReference>
<sequence>MLRAPGVYRPRADTRLLVEAIREAALPRGAHVLDVGTGTGVLAVAAARSGAAEVTAVDVSRRAVLTAYLNTRMRRLPVRVERGDVQDPSETRQFDVILSNPPYVPSEQPRPPERGGARSWDAGSDGRAVLDPLCVRSARLLAPRGTLLIVHSALCGVERTLTRLRRSGLKASVVARRAERFGPVLRARAGLLEARGIIEPGQRHEQLVVIRGDRPEPLEGPEACGDGT</sequence>
<dbReference type="InterPro" id="IPR004557">
    <property type="entry name" value="PrmC-related"/>
</dbReference>
<evidence type="ECO:0000256" key="5">
    <source>
        <dbReference type="SAM" id="MobiDB-lite"/>
    </source>
</evidence>
<dbReference type="NCBIfam" id="TIGR00537">
    <property type="entry name" value="hemK_rel_arch"/>
    <property type="match status" value="1"/>
</dbReference>
<keyword evidence="3 7" id="KW-0808">Transferase</keyword>
<dbReference type="InterPro" id="IPR002052">
    <property type="entry name" value="DNA_methylase_N6_adenine_CS"/>
</dbReference>
<comment type="caution">
    <text evidence="7">The sequence shown here is derived from an EMBL/GenBank/DDBJ whole genome shotgun (WGS) entry which is preliminary data.</text>
</comment>
<dbReference type="PROSITE" id="PS00092">
    <property type="entry name" value="N6_MTASE"/>
    <property type="match status" value="1"/>
</dbReference>
<evidence type="ECO:0000313" key="7">
    <source>
        <dbReference type="EMBL" id="MDR7300229.1"/>
    </source>
</evidence>
<dbReference type="InterPro" id="IPR007848">
    <property type="entry name" value="Small_mtfrase_dom"/>
</dbReference>
<evidence type="ECO:0000259" key="6">
    <source>
        <dbReference type="Pfam" id="PF05175"/>
    </source>
</evidence>
<comment type="similarity">
    <text evidence="1">Belongs to the eukaryotic/archaeal PrmC-related family.</text>
</comment>
<reference evidence="7" key="1">
    <citation type="submission" date="2023-07" db="EMBL/GenBank/DDBJ databases">
        <title>Sequencing the genomes of 1000 actinobacteria strains.</title>
        <authorList>
            <person name="Klenk H.-P."/>
        </authorList>
    </citation>
    <scope>NUCLEOTIDE SEQUENCE</scope>
    <source>
        <strain evidence="7">DSM 45977</strain>
    </source>
</reference>
<evidence type="ECO:0000256" key="4">
    <source>
        <dbReference type="ARBA" id="ARBA00022691"/>
    </source>
</evidence>
<dbReference type="GO" id="GO:0035657">
    <property type="term" value="C:eRF1 methyltransferase complex"/>
    <property type="evidence" value="ECO:0007669"/>
    <property type="project" value="TreeGrafter"/>
</dbReference>
<accession>A0AAE3ZB20</accession>